<reference evidence="3 4" key="1">
    <citation type="submission" date="2015-08" db="EMBL/GenBank/DDBJ databases">
        <title>Whole genome sequence of Flavobacterium akiainvivens IK-1T, from decaying Wikstroemia oahuensis, an endemic Hawaiian shrub.</title>
        <authorList>
            <person name="Wan X."/>
            <person name="Hou S."/>
            <person name="Saito J."/>
            <person name="Donachie S."/>
        </authorList>
    </citation>
    <scope>NUCLEOTIDE SEQUENCE [LARGE SCALE GENOMIC DNA]</scope>
    <source>
        <strain evidence="3 4">IK-1</strain>
    </source>
</reference>
<organism evidence="3 4">
    <name type="scientific">Flavobacterium akiainvivens</name>
    <dbReference type="NCBI Taxonomy" id="1202724"/>
    <lineage>
        <taxon>Bacteria</taxon>
        <taxon>Pseudomonadati</taxon>
        <taxon>Bacteroidota</taxon>
        <taxon>Flavobacteriia</taxon>
        <taxon>Flavobacteriales</taxon>
        <taxon>Flavobacteriaceae</taxon>
        <taxon>Flavobacterium</taxon>
    </lineage>
</organism>
<dbReference type="InterPro" id="IPR003812">
    <property type="entry name" value="Fido"/>
</dbReference>
<feature type="domain" description="Fido" evidence="2">
    <location>
        <begin position="48"/>
        <end position="188"/>
    </location>
</feature>
<protein>
    <recommendedName>
        <fullName evidence="2">Fido domain-containing protein</fullName>
    </recommendedName>
</protein>
<dbReference type="Proteomes" id="UP000037755">
    <property type="component" value="Unassembled WGS sequence"/>
</dbReference>
<gene>
    <name evidence="3" type="ORF">AM493_02095</name>
</gene>
<evidence type="ECO:0000256" key="1">
    <source>
        <dbReference type="PIRSR" id="PIRSR640198-1"/>
    </source>
</evidence>
<dbReference type="STRING" id="1202724.AM493_02095"/>
<dbReference type="Pfam" id="PF02661">
    <property type="entry name" value="Fic"/>
    <property type="match status" value="1"/>
</dbReference>
<accession>A0A0M8M7G1</accession>
<keyword evidence="4" id="KW-1185">Reference proteome</keyword>
<dbReference type="InterPro" id="IPR036597">
    <property type="entry name" value="Fido-like_dom_sf"/>
</dbReference>
<evidence type="ECO:0000313" key="4">
    <source>
        <dbReference type="Proteomes" id="UP000037755"/>
    </source>
</evidence>
<dbReference type="PANTHER" id="PTHR13504">
    <property type="entry name" value="FIDO DOMAIN-CONTAINING PROTEIN DDB_G0283145"/>
    <property type="match status" value="1"/>
</dbReference>
<dbReference type="SUPFAM" id="SSF140931">
    <property type="entry name" value="Fic-like"/>
    <property type="match status" value="1"/>
</dbReference>
<name>A0A0M8M7G1_9FLAO</name>
<evidence type="ECO:0000313" key="3">
    <source>
        <dbReference type="EMBL" id="KOS04963.1"/>
    </source>
</evidence>
<comment type="caution">
    <text evidence="3">The sequence shown here is derived from an EMBL/GenBank/DDBJ whole genome shotgun (WGS) entry which is preliminary data.</text>
</comment>
<proteinExistence type="predicted"/>
<dbReference type="PANTHER" id="PTHR13504:SF38">
    <property type="entry name" value="FIDO DOMAIN-CONTAINING PROTEIN"/>
    <property type="match status" value="1"/>
</dbReference>
<evidence type="ECO:0000259" key="2">
    <source>
        <dbReference type="PROSITE" id="PS51459"/>
    </source>
</evidence>
<dbReference type="PROSITE" id="PS51459">
    <property type="entry name" value="FIDO"/>
    <property type="match status" value="1"/>
</dbReference>
<dbReference type="AlphaFoldDB" id="A0A0M8M7G1"/>
<sequence length="193" mass="22167">MDNNTNYTSGPEENLLGITDISKINEIEAEGIAKAEIRMFEIDILANITVDTILELHKAAFQVLYGWAGKWRKISVQAGQLQLPEPHRIPNLMYQFLDNLNYKINIVKSRQDHIDCIVFAHYQFVIIHPFNNGNGRLGRILMNLVALKLGYYPLDFYSRDGESRTVYINALKQADIGDFKELNNLVDNELRIL</sequence>
<dbReference type="OrthoDB" id="9814400at2"/>
<feature type="active site" evidence="1">
    <location>
        <position position="128"/>
    </location>
</feature>
<dbReference type="Gene3D" id="1.10.3290.10">
    <property type="entry name" value="Fido-like domain"/>
    <property type="match status" value="1"/>
</dbReference>
<dbReference type="PATRIC" id="fig|1202724.3.peg.429"/>
<dbReference type="EMBL" id="LIYD01000005">
    <property type="protein sequence ID" value="KOS04963.1"/>
    <property type="molecule type" value="Genomic_DNA"/>
</dbReference>
<dbReference type="InterPro" id="IPR040198">
    <property type="entry name" value="Fido_containing"/>
</dbReference>
<dbReference type="RefSeq" id="WP_054406016.1">
    <property type="nucleotide sequence ID" value="NZ_FOYA01000004.1"/>
</dbReference>